<name>A0A934R771_9BACT</name>
<dbReference type="RefSeq" id="WP_200351304.1">
    <property type="nucleotide sequence ID" value="NZ_BAABHZ010000006.1"/>
</dbReference>
<gene>
    <name evidence="2" type="ORF">JIN84_12125</name>
</gene>
<proteinExistence type="predicted"/>
<dbReference type="Proteomes" id="UP000600139">
    <property type="component" value="Unassembled WGS sequence"/>
</dbReference>
<feature type="compositionally biased region" description="Polar residues" evidence="1">
    <location>
        <begin position="76"/>
        <end position="86"/>
    </location>
</feature>
<organism evidence="2 3">
    <name type="scientific">Luteolibacter yonseiensis</name>
    <dbReference type="NCBI Taxonomy" id="1144680"/>
    <lineage>
        <taxon>Bacteria</taxon>
        <taxon>Pseudomonadati</taxon>
        <taxon>Verrucomicrobiota</taxon>
        <taxon>Verrucomicrobiia</taxon>
        <taxon>Verrucomicrobiales</taxon>
        <taxon>Verrucomicrobiaceae</taxon>
        <taxon>Luteolibacter</taxon>
    </lineage>
</organism>
<evidence type="ECO:0000256" key="1">
    <source>
        <dbReference type="SAM" id="MobiDB-lite"/>
    </source>
</evidence>
<keyword evidence="3" id="KW-1185">Reference proteome</keyword>
<dbReference type="AlphaFoldDB" id="A0A934R771"/>
<evidence type="ECO:0000313" key="3">
    <source>
        <dbReference type="Proteomes" id="UP000600139"/>
    </source>
</evidence>
<reference evidence="2" key="1">
    <citation type="submission" date="2021-01" db="EMBL/GenBank/DDBJ databases">
        <title>Modified the classification status of verrucomicrobia.</title>
        <authorList>
            <person name="Feng X."/>
        </authorList>
    </citation>
    <scope>NUCLEOTIDE SEQUENCE</scope>
    <source>
        <strain evidence="2">JCM 18052</strain>
    </source>
</reference>
<feature type="region of interest" description="Disordered" evidence="1">
    <location>
        <begin position="42"/>
        <end position="93"/>
    </location>
</feature>
<dbReference type="EMBL" id="JAENIK010000011">
    <property type="protein sequence ID" value="MBK1816364.1"/>
    <property type="molecule type" value="Genomic_DNA"/>
</dbReference>
<comment type="caution">
    <text evidence="2">The sequence shown here is derived from an EMBL/GenBank/DDBJ whole genome shotgun (WGS) entry which is preliminary data.</text>
</comment>
<accession>A0A934R771</accession>
<sequence>MAKFKMRLKLTGLEIEIEGDRQDANQISKTLNDQLGGLLAPSANLVSPKPQDDKVIDIDAIPSNPTRDGKKKRKPSSNGSSKTATPEDSEAIEFRNDIEKWGSPKQEWSTADKALWFLYITTEQTEHKELSAVAIATSFNKHFRQANTIRASNVSRDFGNFKTKKKPAWVNEDTSKGRSKWFLTEEGIKNAITLVTQARGDSQ</sequence>
<protein>
    <submittedName>
        <fullName evidence="2">Uncharacterized protein</fullName>
    </submittedName>
</protein>
<evidence type="ECO:0000313" key="2">
    <source>
        <dbReference type="EMBL" id="MBK1816364.1"/>
    </source>
</evidence>